<name>A0A810Q8R4_9FIRM</name>
<proteinExistence type="predicted"/>
<feature type="transmembrane region" description="Helical" evidence="1">
    <location>
        <begin position="38"/>
        <end position="57"/>
    </location>
</feature>
<dbReference type="KEGG" id="pfaa:MM59RIKEN_18990"/>
<evidence type="ECO:0000313" key="2">
    <source>
        <dbReference type="EMBL" id="BCK84580.1"/>
    </source>
</evidence>
<dbReference type="AlphaFoldDB" id="A0A810Q8R4"/>
<gene>
    <name evidence="2" type="ORF">MM59RIKEN_18990</name>
</gene>
<organism evidence="2 3">
    <name type="scientific">Pusillibacter faecalis</name>
    <dbReference type="NCBI Taxonomy" id="2714358"/>
    <lineage>
        <taxon>Bacteria</taxon>
        <taxon>Bacillati</taxon>
        <taxon>Bacillota</taxon>
        <taxon>Clostridia</taxon>
        <taxon>Eubacteriales</taxon>
        <taxon>Oscillospiraceae</taxon>
        <taxon>Pusillibacter</taxon>
    </lineage>
</organism>
<keyword evidence="1" id="KW-1133">Transmembrane helix</keyword>
<keyword evidence="1" id="KW-0472">Membrane</keyword>
<feature type="transmembrane region" description="Helical" evidence="1">
    <location>
        <begin position="7"/>
        <end position="26"/>
    </location>
</feature>
<protein>
    <submittedName>
        <fullName evidence="2">Uncharacterized protein</fullName>
    </submittedName>
</protein>
<reference evidence="2" key="1">
    <citation type="submission" date="2020-09" db="EMBL/GenBank/DDBJ databases">
        <title>New species isolated from human feces.</title>
        <authorList>
            <person name="Kitahara M."/>
            <person name="Shigeno Y."/>
            <person name="Shime M."/>
            <person name="Matsumoto Y."/>
            <person name="Nakamura S."/>
            <person name="Motooka D."/>
            <person name="Fukuoka S."/>
            <person name="Nishikawa H."/>
            <person name="Benno Y."/>
        </authorList>
    </citation>
    <scope>NUCLEOTIDE SEQUENCE</scope>
    <source>
        <strain evidence="2">MM59</strain>
    </source>
</reference>
<sequence length="132" mass="14413">MKDDQTAARAFLGALILAGIAFFGGVRYPFGDSVPPPIWVQLIKIFVIDFVCLLAFLGVDHALSRNHAALRALPGALILTAMLFLSGSVGFPYGEPGFPPVWQALMGRFVIIFLALWAFIRVGQVLSKRRNP</sequence>
<accession>A0A810Q8R4</accession>
<dbReference type="Proteomes" id="UP000679848">
    <property type="component" value="Chromosome"/>
</dbReference>
<dbReference type="EMBL" id="AP023420">
    <property type="protein sequence ID" value="BCK84580.1"/>
    <property type="molecule type" value="Genomic_DNA"/>
</dbReference>
<feature type="transmembrane region" description="Helical" evidence="1">
    <location>
        <begin position="101"/>
        <end position="120"/>
    </location>
</feature>
<keyword evidence="3" id="KW-1185">Reference proteome</keyword>
<evidence type="ECO:0000313" key="3">
    <source>
        <dbReference type="Proteomes" id="UP000679848"/>
    </source>
</evidence>
<feature type="transmembrane region" description="Helical" evidence="1">
    <location>
        <begin position="69"/>
        <end position="89"/>
    </location>
</feature>
<dbReference type="RefSeq" id="WP_187029180.1">
    <property type="nucleotide sequence ID" value="NZ_AP023420.1"/>
</dbReference>
<keyword evidence="1" id="KW-0812">Transmembrane</keyword>
<evidence type="ECO:0000256" key="1">
    <source>
        <dbReference type="SAM" id="Phobius"/>
    </source>
</evidence>